<name>A0A508TC99_9BRAD</name>
<reference evidence="1" key="1">
    <citation type="submission" date="2019-02" db="EMBL/GenBank/DDBJ databases">
        <authorList>
            <person name="Pothier F.J."/>
        </authorList>
    </citation>
    <scope>NUCLEOTIDE SEQUENCE</scope>
    <source>
        <strain evidence="1">CI-1B</strain>
    </source>
</reference>
<dbReference type="AlphaFoldDB" id="A0A508TC99"/>
<protein>
    <submittedName>
        <fullName evidence="1">Uncharacterized protein</fullName>
    </submittedName>
</protein>
<evidence type="ECO:0000313" key="2">
    <source>
        <dbReference type="Proteomes" id="UP000328092"/>
    </source>
</evidence>
<evidence type="ECO:0000313" key="1">
    <source>
        <dbReference type="EMBL" id="VIO72439.1"/>
    </source>
</evidence>
<keyword evidence="2" id="KW-1185">Reference proteome</keyword>
<comment type="caution">
    <text evidence="1">The sequence shown here is derived from an EMBL/GenBank/DDBJ whole genome shotgun (WGS) entry which is preliminary data.</text>
</comment>
<sequence>MPEKAVDILDQADAVLESPELRRFEPIQMLLVLPLRTLELRQHLFGRLGRASVRQQPPNEFLLTSDNRRAVAHMPPDHFDFCLALAHRSPLWLLPTVGAPFHGSIRLFRIRFDSRGERSRAISIR</sequence>
<organism evidence="1 2">
    <name type="scientific">Bradyrhizobium ivorense</name>
    <dbReference type="NCBI Taxonomy" id="2511166"/>
    <lineage>
        <taxon>Bacteria</taxon>
        <taxon>Pseudomonadati</taxon>
        <taxon>Pseudomonadota</taxon>
        <taxon>Alphaproteobacteria</taxon>
        <taxon>Hyphomicrobiales</taxon>
        <taxon>Nitrobacteraceae</taxon>
        <taxon>Bradyrhizobium</taxon>
    </lineage>
</organism>
<dbReference type="Proteomes" id="UP000328092">
    <property type="component" value="Unassembled WGS sequence"/>
</dbReference>
<proteinExistence type="predicted"/>
<accession>A0A508TC99</accession>
<dbReference type="EMBL" id="CAADFC020000016">
    <property type="protein sequence ID" value="VIO72439.1"/>
    <property type="molecule type" value="Genomic_DNA"/>
</dbReference>
<gene>
    <name evidence="1" type="ORF">CI1B_40840</name>
</gene>